<keyword evidence="1" id="KW-0012">Acyltransferase</keyword>
<keyword evidence="2" id="KW-1185">Reference proteome</keyword>
<proteinExistence type="predicted"/>
<protein>
    <submittedName>
        <fullName evidence="1">Lysophosphatidylcholine acyltransferase</fullName>
    </submittedName>
</protein>
<name>A0AAW2YX17_9EUKA</name>
<organism evidence="1 2">
    <name type="scientific">Acrasis kona</name>
    <dbReference type="NCBI Taxonomy" id="1008807"/>
    <lineage>
        <taxon>Eukaryota</taxon>
        <taxon>Discoba</taxon>
        <taxon>Heterolobosea</taxon>
        <taxon>Tetramitia</taxon>
        <taxon>Eutetramitia</taxon>
        <taxon>Acrasidae</taxon>
        <taxon>Acrasis</taxon>
    </lineage>
</organism>
<dbReference type="EMBL" id="JAOPGA020000784">
    <property type="protein sequence ID" value="KAL0481700.1"/>
    <property type="molecule type" value="Genomic_DNA"/>
</dbReference>
<comment type="caution">
    <text evidence="1">The sequence shown here is derived from an EMBL/GenBank/DDBJ whole genome shotgun (WGS) entry which is preliminary data.</text>
</comment>
<dbReference type="GO" id="GO:0016746">
    <property type="term" value="F:acyltransferase activity"/>
    <property type="evidence" value="ECO:0007669"/>
    <property type="project" value="UniProtKB-KW"/>
</dbReference>
<dbReference type="AlphaFoldDB" id="A0AAW2YX17"/>
<evidence type="ECO:0000313" key="1">
    <source>
        <dbReference type="EMBL" id="KAL0481700.1"/>
    </source>
</evidence>
<keyword evidence="1" id="KW-0808">Transferase</keyword>
<sequence>MSPTETEKKNPKLFALNVRRAMALLSNKYVEKEVGPLLLSDAKFVRTHKPETVLVTSDLHLK</sequence>
<reference evidence="1 2" key="1">
    <citation type="submission" date="2024-03" db="EMBL/GenBank/DDBJ databases">
        <title>The Acrasis kona genome and developmental transcriptomes reveal deep origins of eukaryotic multicellular pathways.</title>
        <authorList>
            <person name="Sheikh S."/>
            <person name="Fu C.-J."/>
            <person name="Brown M.W."/>
            <person name="Baldauf S.L."/>
        </authorList>
    </citation>
    <scope>NUCLEOTIDE SEQUENCE [LARGE SCALE GENOMIC DNA]</scope>
    <source>
        <strain evidence="1 2">ATCC MYA-3509</strain>
    </source>
</reference>
<evidence type="ECO:0000313" key="2">
    <source>
        <dbReference type="Proteomes" id="UP001431209"/>
    </source>
</evidence>
<dbReference type="Proteomes" id="UP001431209">
    <property type="component" value="Unassembled WGS sequence"/>
</dbReference>
<gene>
    <name evidence="1" type="ORF">AKO1_012519</name>
</gene>
<accession>A0AAW2YX17</accession>